<gene>
    <name evidence="3" type="ORF">PVK06_016984</name>
</gene>
<dbReference type="Pfam" id="PF00098">
    <property type="entry name" value="zf-CCHC"/>
    <property type="match status" value="1"/>
</dbReference>
<name>A0ABR0Q1J0_GOSAR</name>
<comment type="caution">
    <text evidence="3">The sequence shown here is derived from an EMBL/GenBank/DDBJ whole genome shotgun (WGS) entry which is preliminary data.</text>
</comment>
<dbReference type="PROSITE" id="PS50158">
    <property type="entry name" value="ZF_CCHC"/>
    <property type="match status" value="1"/>
</dbReference>
<organism evidence="3 4">
    <name type="scientific">Gossypium arboreum</name>
    <name type="common">Tree cotton</name>
    <name type="synonym">Gossypium nanking</name>
    <dbReference type="NCBI Taxonomy" id="29729"/>
    <lineage>
        <taxon>Eukaryota</taxon>
        <taxon>Viridiplantae</taxon>
        <taxon>Streptophyta</taxon>
        <taxon>Embryophyta</taxon>
        <taxon>Tracheophyta</taxon>
        <taxon>Spermatophyta</taxon>
        <taxon>Magnoliopsida</taxon>
        <taxon>eudicotyledons</taxon>
        <taxon>Gunneridae</taxon>
        <taxon>Pentapetalae</taxon>
        <taxon>rosids</taxon>
        <taxon>malvids</taxon>
        <taxon>Malvales</taxon>
        <taxon>Malvaceae</taxon>
        <taxon>Malvoideae</taxon>
        <taxon>Gossypium</taxon>
    </lineage>
</organism>
<keyword evidence="1" id="KW-0479">Metal-binding</keyword>
<dbReference type="InterPro" id="IPR036875">
    <property type="entry name" value="Znf_CCHC_sf"/>
</dbReference>
<accession>A0ABR0Q1J0</accession>
<dbReference type="EMBL" id="JARKNE010000005">
    <property type="protein sequence ID" value="KAK5833170.1"/>
    <property type="molecule type" value="Genomic_DNA"/>
</dbReference>
<keyword evidence="1" id="KW-0862">Zinc</keyword>
<dbReference type="SMART" id="SM00343">
    <property type="entry name" value="ZnF_C2HC"/>
    <property type="match status" value="1"/>
</dbReference>
<dbReference type="Gene3D" id="4.10.60.10">
    <property type="entry name" value="Zinc finger, CCHC-type"/>
    <property type="match status" value="1"/>
</dbReference>
<dbReference type="SUPFAM" id="SSF57756">
    <property type="entry name" value="Retrovirus zinc finger-like domains"/>
    <property type="match status" value="1"/>
</dbReference>
<keyword evidence="1" id="KW-0863">Zinc-finger</keyword>
<sequence length="92" mass="10044">MSACEGGGLSSYVNNKKFEGKCYNCGEKGHMARACRSKKKPMESNVVISNSEEDWHKKALFLIKEEGMVESQGVATEGKKGVLKESSKDVAL</sequence>
<keyword evidence="4" id="KW-1185">Reference proteome</keyword>
<dbReference type="InterPro" id="IPR001878">
    <property type="entry name" value="Znf_CCHC"/>
</dbReference>
<evidence type="ECO:0000313" key="4">
    <source>
        <dbReference type="Proteomes" id="UP001358586"/>
    </source>
</evidence>
<evidence type="ECO:0000313" key="3">
    <source>
        <dbReference type="EMBL" id="KAK5833170.1"/>
    </source>
</evidence>
<evidence type="ECO:0000259" key="2">
    <source>
        <dbReference type="PROSITE" id="PS50158"/>
    </source>
</evidence>
<protein>
    <recommendedName>
        <fullName evidence="2">CCHC-type domain-containing protein</fullName>
    </recommendedName>
</protein>
<evidence type="ECO:0000256" key="1">
    <source>
        <dbReference type="PROSITE-ProRule" id="PRU00047"/>
    </source>
</evidence>
<reference evidence="3 4" key="1">
    <citation type="submission" date="2023-03" db="EMBL/GenBank/DDBJ databases">
        <title>WGS of Gossypium arboreum.</title>
        <authorList>
            <person name="Yu D."/>
        </authorList>
    </citation>
    <scope>NUCLEOTIDE SEQUENCE [LARGE SCALE GENOMIC DNA]</scope>
    <source>
        <tissue evidence="3">Leaf</tissue>
    </source>
</reference>
<proteinExistence type="predicted"/>
<dbReference type="Proteomes" id="UP001358586">
    <property type="component" value="Chromosome 5"/>
</dbReference>
<feature type="domain" description="CCHC-type" evidence="2">
    <location>
        <begin position="21"/>
        <end position="37"/>
    </location>
</feature>